<dbReference type="Pfam" id="PF05662">
    <property type="entry name" value="YadA_stalk"/>
    <property type="match status" value="9"/>
</dbReference>
<dbReference type="GO" id="GO:0009986">
    <property type="term" value="C:cell surface"/>
    <property type="evidence" value="ECO:0007669"/>
    <property type="project" value="UniProtKB-SubCell"/>
</dbReference>
<dbReference type="Pfam" id="PF03895">
    <property type="entry name" value="YadA_anchor"/>
    <property type="match status" value="1"/>
</dbReference>
<keyword evidence="6" id="KW-0812">Transmembrane</keyword>
<keyword evidence="5" id="KW-1134">Transmembrane beta strand</keyword>
<accession>A0A8H9IFY0</accession>
<dbReference type="InterPro" id="IPR011049">
    <property type="entry name" value="Serralysin-like_metalloprot_C"/>
</dbReference>
<proteinExistence type="inferred from homology"/>
<comment type="caution">
    <text evidence="16">The sequence shown here is derived from an EMBL/GenBank/DDBJ whole genome shotgun (WGS) entry which is preliminary data.</text>
</comment>
<evidence type="ECO:0000256" key="8">
    <source>
        <dbReference type="ARBA" id="ARBA00022927"/>
    </source>
</evidence>
<protein>
    <submittedName>
        <fullName evidence="16">Uncharacterized protein</fullName>
    </submittedName>
</protein>
<dbReference type="Pfam" id="PF05658">
    <property type="entry name" value="YadA_head"/>
    <property type="match status" value="7"/>
</dbReference>
<feature type="domain" description="Trimeric autotransporter adhesin YadA-like head" evidence="13">
    <location>
        <begin position="718"/>
        <end position="740"/>
    </location>
</feature>
<dbReference type="Gene3D" id="1.20.5.340">
    <property type="match status" value="1"/>
</dbReference>
<dbReference type="Gene3D" id="2.150.10.10">
    <property type="entry name" value="Serralysin-like metalloprotease, C-terminal"/>
    <property type="match status" value="6"/>
</dbReference>
<sequence length="2634" mass="264367">MNHVYKTIWNEQTGTFVAVSENKNARGKRSSSCTSASKRPSFLVRMGVAALAAGALATGSAWADVVTPNDGLDNRIDFTTPGGEIRFTGGGSIVGLTSLTVAGVLDADQITVGGESVATNAQLNATSADVAANSGKISTLEGQLAGNESTLADHESRIASNETAVAGHGTRITENETAIAAHDSRIVAVETGLVTVNESLTALGVDEANPGVKYFRVNSQEPDSEANGEESIAIGPDSKAEGDRSFAAGQGALADGESAIALGDGATTASGAGRPKPDAAIAIGKDSHSSGVAGIAVGREAQAAGNHALALGTQAQASGANGIALGQGAQADAENNISIGNEAGQATGNHLPGDRSHNIAIGQATGQNVKGQFNAVIGDNAGNSVDGNQNVAMGKGAGSTVTGDDNISLGTDANKGRTSNRAVGIGMNANAETEGIAIGYMAEAGNTGVAVGRQSIAQGTGTAIGPNAHADSGYVALGLNSYAAQSDVSGTGRFTNRAFNGSAVSVGSSQPGSETTRRIVNVEDGANDTDAVNVRQLQAVVDQAAFGGAVDYDQLAEKIGDDWGEQIAESKPRYLSINDGGVDKGNKNNNGAAATAIDSIAIGPDATAKERDSVAIGHKAGAEGASAVVLGHDIKGLGANSTTIGNSQSEARDESGVAIGTHVVSRDKNSIVIGRDSYSDRQANGPSVENSIVIGTESSSTAVEGIVIGKNSVVNAARGIAQGSNAEATANDAMAFGTRSRATAGNSQASGTDAKALATRGIAVGNNARSGQANPDVENQDKNRDSIALGTDSVAEFNSSIAVGREAQATADYAQAQGKGAHAFGEDSIAQGRDAWAIERQAIALGADSRSTAERAVAIGQGARAGNARSVALGDGAETAGAVGTLNASLNGLSYGNFAGDRPIGTVSVGKEQEKRTVTNVAAGRISASSTDAINGSQLYATNQVLGNVANTTKNILGGNATLAPNGSLNMSNIGDTGENTVHDAIKYAAQGWNVSANGATAENVKPGGSVDFSNDDGNITVARTGTDLAFNLADDLTIGNSITVGDTVINGDSVTVGDTVVNGDSITTNNLTVQGETHLGDNFVVNKAGDVIYKGSEVATQTDGLSFAGNTGSTIAKTLGDDTPLTLSGELAAGGDATGANLRVDSDGNKLNLVMAQDLTDLNSITINNGGPVLNSDGINMGGKKITDLAAGTDDTDAVNVSQLKDVSEVANAGWNVSANGATAENVKPGGSVDFSNDDGNITVARTGTDLAFNLADDLTIGNSITVGDTVINGDSITTTNLTVEGETHLGDNFVVNNAGDVIYKGSEVATQTDGLSFAGNTGSTIAKTLGDDTPLTLSGELAAGGDATGANLRVDSDGNQLNLVMAQDLTDLNSITINNGGPVLNSDGINMGGKKITDLAAGTDDTDAVNVSQLKDVSEVANAGWNVSANGATAENVKPGGSVDFSNDDGNITVARTGTDLVFNLADDLTIGNSITVGDTVINGDSITTTNLTVEGETHLGDNFVVNNAGDVIYKGNEVATQTDGLSFAGNTGSTIAKTLGDATPLTLSGELAAGGDATGANLRVDSDGNQLNLVMAQDLTDLNSITINNGGPVLNSDGINMGGKKITDLAAGTDDTDAVNVSQLKDVSEVANAGWNVSANGATAENVKPGGSVDFSNDDGNITVARTGTDLVFNLADDLTIGNSITVGDTVINGDSVTVGDTVVNGDSIMTNNLTVQGETHLGDNFVVNKAGDVIYKGSEVATQTDGLSFAGNTGSTIAKTLGDDTPLTLSGELAAGGDATGANLRVDSDGNQLNLVMAQDLTDLNSITINNGGPVLNSDGINMGGKKITDLAAGTDDTDAVNVSQLKDVSEVANAGWNVSANGATAENVKPGGSVDFSNDDGNITVARTGTDLVFNLADDLTIGNSITVGDTVINGDSITVGDTVVNGDSITTNNLTVQGETRLGNNFLVNNAGDVIYKGSEVATQTDGLSFAGNTGSTIAKTLGDDTPLTLSGELAADGDATGANLRVDSDGNQLNLVMAQNLTDLNSITINNGGPVINGDGINMGGKKITDLAAGTDDTDAVNVSQLKEVSEVANAGWNISANGADAENVKPGGSVDFSNEDGNISIIRDGTDLAFNLNKDIDLGSDGSLTTGNTLVNNDGLSVDDGAGNKTATTAAGTTVSNAAGDTTSVGAGSISVADAAGNSTTIGSTQIVVGGGNPVIINGDTGRINGLTNTTWDPDNYTSGQAATEDQLKRVSDVASAGWNVTDEQGNSANIGPNGQVTFVGDKNVTVEQTGTENEGQLEVKLNKDIDLGTDGSLKTGDTVVNNTGVAVGSDVHLGSTGLTINNGPSMTLGGINAGDLRITNVAAGINSSDAVNYGQLQPIESFIGLDGSGSFAYNGSQHTSLKDVLDSMHWNVEAPAPGKEDGGNAGGSDGSGSSGGGNGGSGGNTPIHNGNTVGFVEGDNIVISKTDRVDDAGKTIGTDITVAVSQDLKVNSITAVNVHADEIQISNGGPIINENGIDMSGKQITNVAAGVNETDAVNVGQLHQVAGNLQGQVNNLRHDINRLDKRLSAGVAAAMATASLPQAYLPGKHMMSMAGGTWRGESGMAIGFSGITDNGKWVYKLSGNSTSRGDYGGAVGVGYQW</sequence>
<evidence type="ECO:0000256" key="6">
    <source>
        <dbReference type="ARBA" id="ARBA00022692"/>
    </source>
</evidence>
<feature type="domain" description="Trimeric autotransporter adhesin YadA-like stalk" evidence="14">
    <location>
        <begin position="1186"/>
        <end position="1227"/>
    </location>
</feature>
<reference evidence="17" key="1">
    <citation type="journal article" date="2019" name="Int. J. Syst. Evol. Microbiol.">
        <title>The Global Catalogue of Microorganisms (GCM) 10K type strain sequencing project: providing services to taxonomists for standard genome sequencing and annotation.</title>
        <authorList>
            <consortium name="The Broad Institute Genomics Platform"/>
            <consortium name="The Broad Institute Genome Sequencing Center for Infectious Disease"/>
            <person name="Wu L."/>
            <person name="Ma J."/>
        </authorList>
    </citation>
    <scope>NUCLEOTIDE SEQUENCE [LARGE SCALE GENOMIC DNA]</scope>
    <source>
        <strain evidence="17">KCTC 42083</strain>
    </source>
</reference>
<evidence type="ECO:0000256" key="7">
    <source>
        <dbReference type="ARBA" id="ARBA00022729"/>
    </source>
</evidence>
<dbReference type="EMBL" id="BMZN01000001">
    <property type="protein sequence ID" value="GHC40880.1"/>
    <property type="molecule type" value="Genomic_DNA"/>
</dbReference>
<keyword evidence="10" id="KW-0998">Cell outer membrane</keyword>
<dbReference type="Gene3D" id="1.20.5.170">
    <property type="match status" value="1"/>
</dbReference>
<feature type="compositionally biased region" description="Polar residues" evidence="11">
    <location>
        <begin position="399"/>
        <end position="417"/>
    </location>
</feature>
<evidence type="ECO:0000256" key="11">
    <source>
        <dbReference type="SAM" id="MobiDB-lite"/>
    </source>
</evidence>
<evidence type="ECO:0000313" key="17">
    <source>
        <dbReference type="Proteomes" id="UP000608923"/>
    </source>
</evidence>
<dbReference type="GO" id="GO:0009279">
    <property type="term" value="C:cell outer membrane"/>
    <property type="evidence" value="ECO:0007669"/>
    <property type="project" value="UniProtKB-SubCell"/>
</dbReference>
<feature type="domain" description="Trimeric autotransporter adhesin YadA-like head" evidence="13">
    <location>
        <begin position="226"/>
        <end position="252"/>
    </location>
</feature>
<evidence type="ECO:0000256" key="1">
    <source>
        <dbReference type="ARBA" id="ARBA00004241"/>
    </source>
</evidence>
<keyword evidence="8" id="KW-0653">Protein transport</keyword>
<feature type="domain" description="Trimeric autotransporter adhesin YadA-like stalk" evidence="14">
    <location>
        <begin position="2350"/>
        <end position="2370"/>
    </location>
</feature>
<feature type="domain" description="Trimeric autotransporter adhesin YadA-like head" evidence="13">
    <location>
        <begin position="594"/>
        <end position="620"/>
    </location>
</feature>
<feature type="region of interest" description="Disordered" evidence="11">
    <location>
        <begin position="396"/>
        <end position="417"/>
    </location>
</feature>
<dbReference type="InterPro" id="IPR008635">
    <property type="entry name" value="Coiled_stalk_dom"/>
</dbReference>
<keyword evidence="7" id="KW-0732">Signal</keyword>
<name>A0A8H9IFY0_9BURK</name>
<keyword evidence="4" id="KW-0813">Transport</keyword>
<feature type="domain" description="Trimeric autotransporter adhesin YadA-like stalk" evidence="14">
    <location>
        <begin position="918"/>
        <end position="958"/>
    </location>
</feature>
<evidence type="ECO:0000256" key="2">
    <source>
        <dbReference type="ARBA" id="ARBA00004442"/>
    </source>
</evidence>
<dbReference type="GO" id="GO:0015031">
    <property type="term" value="P:protein transport"/>
    <property type="evidence" value="ECO:0007669"/>
    <property type="project" value="UniProtKB-KW"/>
</dbReference>
<feature type="domain" description="Trimeric autotransporter adhesin YadA-like head" evidence="13">
    <location>
        <begin position="785"/>
        <end position="807"/>
    </location>
</feature>
<keyword evidence="17" id="KW-1185">Reference proteome</keyword>
<dbReference type="InterPro" id="IPR008640">
    <property type="entry name" value="Adhesin_Head_dom"/>
</dbReference>
<feature type="region of interest" description="Disordered" evidence="11">
    <location>
        <begin position="266"/>
        <end position="285"/>
    </location>
</feature>
<feature type="domain" description="Trimeric autotransporter adhesin YadA-like head" evidence="13">
    <location>
        <begin position="825"/>
        <end position="849"/>
    </location>
</feature>
<evidence type="ECO:0000259" key="14">
    <source>
        <dbReference type="Pfam" id="PF05662"/>
    </source>
</evidence>
<dbReference type="InterPro" id="IPR024973">
    <property type="entry name" value="ESPR"/>
</dbReference>
<comment type="subcellular location">
    <subcellularLocation>
        <location evidence="2">Cell outer membrane</location>
    </subcellularLocation>
    <subcellularLocation>
        <location evidence="1">Cell surface</location>
    </subcellularLocation>
</comment>
<feature type="domain" description="Trimeric autotransporter adhesin YadA-like stalk" evidence="14">
    <location>
        <begin position="518"/>
        <end position="548"/>
    </location>
</feature>
<dbReference type="Pfam" id="PF13018">
    <property type="entry name" value="ESPR"/>
    <property type="match status" value="1"/>
</dbReference>
<feature type="domain" description="Trimeric autotransporter adhesin YadA-like stalk" evidence="14">
    <location>
        <begin position="1397"/>
        <end position="1438"/>
    </location>
</feature>
<feature type="region of interest" description="Disordered" evidence="11">
    <location>
        <begin position="2406"/>
        <end position="2444"/>
    </location>
</feature>
<feature type="domain" description="Trimeric autotransporter adhesin YadA-like stalk" evidence="14">
    <location>
        <begin position="1831"/>
        <end position="1872"/>
    </location>
</feature>
<evidence type="ECO:0000256" key="5">
    <source>
        <dbReference type="ARBA" id="ARBA00022452"/>
    </source>
</evidence>
<dbReference type="CDD" id="cd12820">
    <property type="entry name" value="LbR_YadA-like"/>
    <property type="match status" value="2"/>
</dbReference>
<dbReference type="SUPFAM" id="SSF54523">
    <property type="entry name" value="Pili subunits"/>
    <property type="match status" value="1"/>
</dbReference>
<keyword evidence="9" id="KW-0472">Membrane</keyword>
<feature type="domain" description="Trimeric autotransporter adhesin YadA-like head" evidence="13">
    <location>
        <begin position="852"/>
        <end position="877"/>
    </location>
</feature>
<feature type="domain" description="Trimeric autotransporter adhesin YadA-like C-terminal membrane anchor" evidence="12">
    <location>
        <begin position="2574"/>
        <end position="2634"/>
    </location>
</feature>
<evidence type="ECO:0000259" key="13">
    <source>
        <dbReference type="Pfam" id="PF05658"/>
    </source>
</evidence>
<evidence type="ECO:0000256" key="10">
    <source>
        <dbReference type="ARBA" id="ARBA00023237"/>
    </source>
</evidence>
<evidence type="ECO:0000256" key="3">
    <source>
        <dbReference type="ARBA" id="ARBA00005848"/>
    </source>
</evidence>
<dbReference type="InterPro" id="IPR045584">
    <property type="entry name" value="Pilin-like"/>
</dbReference>
<feature type="domain" description="Trimeric autotransporter adhesin YadA-like stalk" evidence="14">
    <location>
        <begin position="2054"/>
        <end position="2095"/>
    </location>
</feature>
<dbReference type="Gene3D" id="3.30.1300.30">
    <property type="entry name" value="GSPII I/J protein-like"/>
    <property type="match status" value="1"/>
</dbReference>
<comment type="similarity">
    <text evidence="3">Belongs to the autotransporter-2 (AT-2) (TC 1.B.40) family.</text>
</comment>
<evidence type="ECO:0000256" key="4">
    <source>
        <dbReference type="ARBA" id="ARBA00022448"/>
    </source>
</evidence>
<evidence type="ECO:0000259" key="12">
    <source>
        <dbReference type="Pfam" id="PF03895"/>
    </source>
</evidence>
<gene>
    <name evidence="16" type="ORF">GCM10010096_09380</name>
</gene>
<evidence type="ECO:0000256" key="9">
    <source>
        <dbReference type="ARBA" id="ARBA00023136"/>
    </source>
</evidence>
<feature type="compositionally biased region" description="Gly residues" evidence="11">
    <location>
        <begin position="2416"/>
        <end position="2436"/>
    </location>
</feature>
<dbReference type="InterPro" id="IPR005594">
    <property type="entry name" value="YadA_C"/>
</dbReference>
<feature type="domain" description="Trimeric autotransporter adhesin YadA-like head" evidence="13">
    <location>
        <begin position="303"/>
        <end position="329"/>
    </location>
</feature>
<dbReference type="Gene3D" id="6.20.50.100">
    <property type="match status" value="7"/>
</dbReference>
<organism evidence="16 17">
    <name type="scientific">Alcaligenes pakistanensis</name>
    <dbReference type="NCBI Taxonomy" id="1482717"/>
    <lineage>
        <taxon>Bacteria</taxon>
        <taxon>Pseudomonadati</taxon>
        <taxon>Pseudomonadota</taxon>
        <taxon>Betaproteobacteria</taxon>
        <taxon>Burkholderiales</taxon>
        <taxon>Alcaligenaceae</taxon>
        <taxon>Alcaligenes</taxon>
    </lineage>
</organism>
<dbReference type="RefSeq" id="WP_189391288.1">
    <property type="nucleotide sequence ID" value="NZ_BMZN01000001.1"/>
</dbReference>
<evidence type="ECO:0000313" key="16">
    <source>
        <dbReference type="EMBL" id="GHC40880.1"/>
    </source>
</evidence>
<feature type="domain" description="Trimeric autotransporter adhesin YadA-like stalk" evidence="14">
    <location>
        <begin position="1608"/>
        <end position="1649"/>
    </location>
</feature>
<evidence type="ECO:0000259" key="15">
    <source>
        <dbReference type="Pfam" id="PF13018"/>
    </source>
</evidence>
<dbReference type="SUPFAM" id="SSF101967">
    <property type="entry name" value="Adhesin YadA, collagen-binding domain"/>
    <property type="match status" value="9"/>
</dbReference>
<dbReference type="Proteomes" id="UP000608923">
    <property type="component" value="Unassembled WGS sequence"/>
</dbReference>
<feature type="domain" description="ESPR" evidence="15">
    <location>
        <begin position="1"/>
        <end position="48"/>
    </location>
</feature>
<dbReference type="Gene3D" id="2.20.70.140">
    <property type="match status" value="1"/>
</dbReference>
<feature type="region of interest" description="Disordered" evidence="11">
    <location>
        <begin position="219"/>
        <end position="244"/>
    </location>
</feature>
<feature type="domain" description="Trimeric autotransporter adhesin YadA-like stalk" evidence="14">
    <location>
        <begin position="2516"/>
        <end position="2554"/>
    </location>
</feature>